<dbReference type="Proteomes" id="UP001206067">
    <property type="component" value="Unassembled WGS sequence"/>
</dbReference>
<gene>
    <name evidence="2" type="ORF">NSO95_00290</name>
</gene>
<feature type="signal peptide" evidence="1">
    <location>
        <begin position="1"/>
        <end position="22"/>
    </location>
</feature>
<evidence type="ECO:0000256" key="1">
    <source>
        <dbReference type="SAM" id="SignalP"/>
    </source>
</evidence>
<protein>
    <submittedName>
        <fullName evidence="2">DUF2141 domain-containing protein</fullName>
    </submittedName>
</protein>
<comment type="caution">
    <text evidence="2">The sequence shown here is derived from an EMBL/GenBank/DDBJ whole genome shotgun (WGS) entry which is preliminary data.</text>
</comment>
<dbReference type="Pfam" id="PF09912">
    <property type="entry name" value="DUF2141"/>
    <property type="match status" value="1"/>
</dbReference>
<sequence>MSAKNIIRYGTMALATAGLALAAPASAQYRQTYSNDMGKCRSGASVKVNISGIESSTGKIRVQSYRGTKEDWLEKGRWLGRIELPAKKGSMTVCMPLPGPGVYGIAVRHDTNGNGKTDISKDGGGMSNNPSINILNLGKPSYKKTQFSVGSAPASISITMRYM</sequence>
<keyword evidence="1" id="KW-0732">Signal</keyword>
<dbReference type="InterPro" id="IPR018673">
    <property type="entry name" value="DUF2141"/>
</dbReference>
<accession>A0ABT1XPH1</accession>
<evidence type="ECO:0000313" key="3">
    <source>
        <dbReference type="Proteomes" id="UP001206067"/>
    </source>
</evidence>
<dbReference type="RefSeq" id="WP_257594130.1">
    <property type="nucleotide sequence ID" value="NZ_JANKHH010000001.1"/>
</dbReference>
<evidence type="ECO:0000313" key="2">
    <source>
        <dbReference type="EMBL" id="MCR2832367.1"/>
    </source>
</evidence>
<feature type="chain" id="PRO_5045287717" evidence="1">
    <location>
        <begin position="23"/>
        <end position="163"/>
    </location>
</feature>
<organism evidence="2 3">
    <name type="scientific">Parerythrobacter lacustris</name>
    <dbReference type="NCBI Taxonomy" id="2969984"/>
    <lineage>
        <taxon>Bacteria</taxon>
        <taxon>Pseudomonadati</taxon>
        <taxon>Pseudomonadota</taxon>
        <taxon>Alphaproteobacteria</taxon>
        <taxon>Sphingomonadales</taxon>
        <taxon>Erythrobacteraceae</taxon>
        <taxon>Parerythrobacter</taxon>
    </lineage>
</organism>
<keyword evidence="3" id="KW-1185">Reference proteome</keyword>
<proteinExistence type="predicted"/>
<dbReference type="EMBL" id="JANKHH010000001">
    <property type="protein sequence ID" value="MCR2832367.1"/>
    <property type="molecule type" value="Genomic_DNA"/>
</dbReference>
<name>A0ABT1XPH1_9SPHN</name>
<reference evidence="2 3" key="1">
    <citation type="submission" date="2022-08" db="EMBL/GenBank/DDBJ databases">
        <title>Polyphasic taxonomy analysis of Qipengyuania sp.RS5-5.</title>
        <authorList>
            <person name="Xamxidin M."/>
            <person name="Wu M."/>
        </authorList>
    </citation>
    <scope>NUCLEOTIDE SEQUENCE [LARGE SCALE GENOMIC DNA]</scope>
    <source>
        <strain evidence="2 3">RS5-5</strain>
    </source>
</reference>